<dbReference type="HOGENOM" id="CLU_1042826_0_0_1"/>
<organism evidence="2 3">
    <name type="scientific">Wickerhamomyces ciferrii (strain ATCC 14091 / BCRC 22168 / CBS 111 / JCM 3599 / NBRC 0793 / NRRL Y-1031 F-60-10)</name>
    <name type="common">Yeast</name>
    <name type="synonym">Pichia ciferrii</name>
    <dbReference type="NCBI Taxonomy" id="1206466"/>
    <lineage>
        <taxon>Eukaryota</taxon>
        <taxon>Fungi</taxon>
        <taxon>Dikarya</taxon>
        <taxon>Ascomycota</taxon>
        <taxon>Saccharomycotina</taxon>
        <taxon>Saccharomycetes</taxon>
        <taxon>Phaffomycetales</taxon>
        <taxon>Wickerhamomycetaceae</taxon>
        <taxon>Wickerhamomyces</taxon>
    </lineage>
</organism>
<evidence type="ECO:0000256" key="1">
    <source>
        <dbReference type="SAM" id="Phobius"/>
    </source>
</evidence>
<gene>
    <name evidence="2" type="ORF">BN7_2421</name>
</gene>
<keyword evidence="1" id="KW-0812">Transmembrane</keyword>
<dbReference type="AlphaFoldDB" id="K0KIQ7"/>
<evidence type="ECO:0000313" key="3">
    <source>
        <dbReference type="Proteomes" id="UP000009328"/>
    </source>
</evidence>
<proteinExistence type="predicted"/>
<dbReference type="InParanoid" id="K0KIQ7"/>
<keyword evidence="1" id="KW-0472">Membrane</keyword>
<feature type="transmembrane region" description="Helical" evidence="1">
    <location>
        <begin position="177"/>
        <end position="199"/>
    </location>
</feature>
<keyword evidence="1" id="KW-1133">Transmembrane helix</keyword>
<protein>
    <submittedName>
        <fullName evidence="2">Membrane protein</fullName>
    </submittedName>
</protein>
<feature type="transmembrane region" description="Helical" evidence="1">
    <location>
        <begin position="101"/>
        <end position="122"/>
    </location>
</feature>
<evidence type="ECO:0000313" key="2">
    <source>
        <dbReference type="EMBL" id="CCH42876.1"/>
    </source>
</evidence>
<dbReference type="EMBL" id="CAIF01000054">
    <property type="protein sequence ID" value="CCH42876.1"/>
    <property type="molecule type" value="Genomic_DNA"/>
</dbReference>
<sequence length="267" mass="31437">MKLPLPQRVYRAHIATMNEVPKILQFQKELAEAELHNLQKDFEILSKRFEEDIHFKINQIYVSINATEGDFEKIYAIRLMIYNEYCTIDDSISNLGLRTHLFVAIINAIYLIVLIICNWVSIPDWSGITKNEQDMFQFIIDKSRDGEDTITPLNQKLLIKIIPNTVNDQNLYAMAKLRTFTCLSLSWYTFFFTLSYFIPGRKDWVLFNFKLFHFRLQKRSIIYLILILSSITFGITTSQLVDQLYFKLIKGMVPAVSERVVRLMRPK</sequence>
<keyword evidence="3" id="KW-1185">Reference proteome</keyword>
<name>K0KIQ7_WICCF</name>
<comment type="caution">
    <text evidence="2">The sequence shown here is derived from an EMBL/GenBank/DDBJ whole genome shotgun (WGS) entry which is preliminary data.</text>
</comment>
<accession>K0KIQ7</accession>
<feature type="transmembrane region" description="Helical" evidence="1">
    <location>
        <begin position="220"/>
        <end position="241"/>
    </location>
</feature>
<reference evidence="2 3" key="1">
    <citation type="journal article" date="2012" name="Eukaryot. Cell">
        <title>Draft genome sequence of Wickerhamomyces ciferrii NRRL Y-1031 F-60-10.</title>
        <authorList>
            <person name="Schneider J."/>
            <person name="Andrea H."/>
            <person name="Blom J."/>
            <person name="Jaenicke S."/>
            <person name="Ruckert C."/>
            <person name="Schorsch C."/>
            <person name="Szczepanowski R."/>
            <person name="Farwick M."/>
            <person name="Goesmann A."/>
            <person name="Puhler A."/>
            <person name="Schaffer S."/>
            <person name="Tauch A."/>
            <person name="Kohler T."/>
            <person name="Brinkrolf K."/>
        </authorList>
    </citation>
    <scope>NUCLEOTIDE SEQUENCE [LARGE SCALE GENOMIC DNA]</scope>
    <source>
        <strain evidence="3">ATCC 14091 / BCRC 22168 / CBS 111 / JCM 3599 / NBRC 0793 / NRRL Y-1031 F-60-10</strain>
    </source>
</reference>
<dbReference type="Proteomes" id="UP000009328">
    <property type="component" value="Unassembled WGS sequence"/>
</dbReference>